<keyword evidence="1" id="KW-0472">Membrane</keyword>
<dbReference type="EMBL" id="KB445814">
    <property type="protein sequence ID" value="EMD31921.1"/>
    <property type="molecule type" value="Genomic_DNA"/>
</dbReference>
<proteinExistence type="predicted"/>
<feature type="non-terminal residue" evidence="2">
    <location>
        <position position="90"/>
    </location>
</feature>
<keyword evidence="1" id="KW-0812">Transmembrane</keyword>
<sequence length="90" mass="10148">SIPSCFTPLSVLQLVVCPRGRTNGARPYSLDIEDVESVFELEKGAFKPHYRKDTDVIQDNDKLFGTKFTIINSVILVFCLVLIKSCVQNR</sequence>
<protein>
    <submittedName>
        <fullName evidence="2">Uncharacterized protein</fullName>
    </submittedName>
</protein>
<dbReference type="AlphaFoldDB" id="M2QZF6"/>
<evidence type="ECO:0000256" key="1">
    <source>
        <dbReference type="SAM" id="Phobius"/>
    </source>
</evidence>
<gene>
    <name evidence="2" type="ORF">CERSUDRAFT_119251</name>
</gene>
<evidence type="ECO:0000313" key="2">
    <source>
        <dbReference type="EMBL" id="EMD31921.1"/>
    </source>
</evidence>
<keyword evidence="3" id="KW-1185">Reference proteome</keyword>
<dbReference type="HOGENOM" id="CLU_2446582_0_0_1"/>
<accession>M2QZF6</accession>
<name>M2QZF6_CERS8</name>
<dbReference type="Proteomes" id="UP000016930">
    <property type="component" value="Unassembled WGS sequence"/>
</dbReference>
<evidence type="ECO:0000313" key="3">
    <source>
        <dbReference type="Proteomes" id="UP000016930"/>
    </source>
</evidence>
<keyword evidence="1" id="KW-1133">Transmembrane helix</keyword>
<feature type="transmembrane region" description="Helical" evidence="1">
    <location>
        <begin position="68"/>
        <end position="87"/>
    </location>
</feature>
<organism evidence="2 3">
    <name type="scientific">Ceriporiopsis subvermispora (strain B)</name>
    <name type="common">White-rot fungus</name>
    <name type="synonym">Gelatoporia subvermispora</name>
    <dbReference type="NCBI Taxonomy" id="914234"/>
    <lineage>
        <taxon>Eukaryota</taxon>
        <taxon>Fungi</taxon>
        <taxon>Dikarya</taxon>
        <taxon>Basidiomycota</taxon>
        <taxon>Agaricomycotina</taxon>
        <taxon>Agaricomycetes</taxon>
        <taxon>Polyporales</taxon>
        <taxon>Gelatoporiaceae</taxon>
        <taxon>Gelatoporia</taxon>
    </lineage>
</organism>
<reference evidence="2 3" key="1">
    <citation type="journal article" date="2012" name="Proc. Natl. Acad. Sci. U.S.A.">
        <title>Comparative genomics of Ceriporiopsis subvermispora and Phanerochaete chrysosporium provide insight into selective ligninolysis.</title>
        <authorList>
            <person name="Fernandez-Fueyo E."/>
            <person name="Ruiz-Duenas F.J."/>
            <person name="Ferreira P."/>
            <person name="Floudas D."/>
            <person name="Hibbett D.S."/>
            <person name="Canessa P."/>
            <person name="Larrondo L.F."/>
            <person name="James T.Y."/>
            <person name="Seelenfreund D."/>
            <person name="Lobos S."/>
            <person name="Polanco R."/>
            <person name="Tello M."/>
            <person name="Honda Y."/>
            <person name="Watanabe T."/>
            <person name="Watanabe T."/>
            <person name="Ryu J.S."/>
            <person name="Kubicek C.P."/>
            <person name="Schmoll M."/>
            <person name="Gaskell J."/>
            <person name="Hammel K.E."/>
            <person name="St John F.J."/>
            <person name="Vanden Wymelenberg A."/>
            <person name="Sabat G."/>
            <person name="Splinter BonDurant S."/>
            <person name="Syed K."/>
            <person name="Yadav J.S."/>
            <person name="Doddapaneni H."/>
            <person name="Subramanian V."/>
            <person name="Lavin J.L."/>
            <person name="Oguiza J.A."/>
            <person name="Perez G."/>
            <person name="Pisabarro A.G."/>
            <person name="Ramirez L."/>
            <person name="Santoyo F."/>
            <person name="Master E."/>
            <person name="Coutinho P.M."/>
            <person name="Henrissat B."/>
            <person name="Lombard V."/>
            <person name="Magnuson J.K."/>
            <person name="Kuees U."/>
            <person name="Hori C."/>
            <person name="Igarashi K."/>
            <person name="Samejima M."/>
            <person name="Held B.W."/>
            <person name="Barry K.W."/>
            <person name="LaButti K.M."/>
            <person name="Lapidus A."/>
            <person name="Lindquist E.A."/>
            <person name="Lucas S.M."/>
            <person name="Riley R."/>
            <person name="Salamov A.A."/>
            <person name="Hoffmeister D."/>
            <person name="Schwenk D."/>
            <person name="Hadar Y."/>
            <person name="Yarden O."/>
            <person name="de Vries R.P."/>
            <person name="Wiebenga A."/>
            <person name="Stenlid J."/>
            <person name="Eastwood D."/>
            <person name="Grigoriev I.V."/>
            <person name="Berka R.M."/>
            <person name="Blanchette R.A."/>
            <person name="Kersten P."/>
            <person name="Martinez A.T."/>
            <person name="Vicuna R."/>
            <person name="Cullen D."/>
        </authorList>
    </citation>
    <scope>NUCLEOTIDE SEQUENCE [LARGE SCALE GENOMIC DNA]</scope>
    <source>
        <strain evidence="2 3">B</strain>
    </source>
</reference>